<dbReference type="InterPro" id="IPR005114">
    <property type="entry name" value="Helicase_assoc"/>
</dbReference>
<organism evidence="3 4">
    <name type="scientific">Acanthamoeba castellanii (strain ATCC 30010 / Neff)</name>
    <dbReference type="NCBI Taxonomy" id="1257118"/>
    <lineage>
        <taxon>Eukaryota</taxon>
        <taxon>Amoebozoa</taxon>
        <taxon>Discosea</taxon>
        <taxon>Longamoebia</taxon>
        <taxon>Centramoebida</taxon>
        <taxon>Acanthamoebidae</taxon>
        <taxon>Acanthamoeba</taxon>
    </lineage>
</organism>
<evidence type="ECO:0000256" key="1">
    <source>
        <dbReference type="SAM" id="MobiDB-lite"/>
    </source>
</evidence>
<proteinExistence type="predicted"/>
<gene>
    <name evidence="3" type="ORF">ACA1_252750</name>
</gene>
<feature type="domain" description="Helicase-associated" evidence="2">
    <location>
        <begin position="443"/>
        <end position="505"/>
    </location>
</feature>
<feature type="region of interest" description="Disordered" evidence="1">
    <location>
        <begin position="202"/>
        <end position="230"/>
    </location>
</feature>
<feature type="compositionally biased region" description="Polar residues" evidence="1">
    <location>
        <begin position="345"/>
        <end position="355"/>
    </location>
</feature>
<dbReference type="Gene3D" id="6.10.140.530">
    <property type="match status" value="1"/>
</dbReference>
<evidence type="ECO:0000313" key="3">
    <source>
        <dbReference type="EMBL" id="ELR22320.1"/>
    </source>
</evidence>
<sequence length="568" mass="63984">MSGSSGSDGEGAIDGVSVVDTAGGERRALNNERRAIAAERRGMRREREAMQREREAMQREREAIVRERERFDLGWSMLDRSKAVVAQELRAAGDERQAWQRKRECLKRRKADMRASLDDLKRREADLNEREALTSAHHRPTSALPTVSSSGGDGQAKSESAQQYQQVVEVARLRVELEMQRERIESIRQAWEQSLAEAEKTRAEIEHRRDEWETERERQAQERRELEQERQQIASMVISCRPHGGLPHLRDLPGIGNSPVAAAAAATATDTKTPLSPIVALASVMGGPQGLHTTSRSVDSSAEPRHHIISDSPPRPLEPIFRHYAHQHQHWQPPRQYEAVNGALHSQNPSSVQHTQHTERVHSTAPDIEPQSEDCAGIAATETKGSSLSSSMKNGGVRSSPEWLSSSDEDEGGGEASSQPRKKRQRRDVPSSDLYGPSNIRTRKTWEERFEDLKRYKKQNGHLCIPYTEKGSLKQLYEWMCSQRKNHRNHALKKERFEKLDALGFPWMVKRDAAPRVQAETKQQLSSGFSVHKGPFQLPSLATALQEALDQCSPPSSGGDSYPNWTNE</sequence>
<dbReference type="VEuPathDB" id="AmoebaDB:ACA1_252750"/>
<accession>L8HAU2</accession>
<feature type="compositionally biased region" description="Polar residues" evidence="1">
    <location>
        <begin position="383"/>
        <end position="393"/>
    </location>
</feature>
<feature type="compositionally biased region" description="Polar residues" evidence="1">
    <location>
        <begin position="553"/>
        <end position="568"/>
    </location>
</feature>
<feature type="region of interest" description="Disordered" evidence="1">
    <location>
        <begin position="290"/>
        <end position="318"/>
    </location>
</feature>
<feature type="region of interest" description="Disordered" evidence="1">
    <location>
        <begin position="41"/>
        <end position="60"/>
    </location>
</feature>
<dbReference type="AlphaFoldDB" id="L8HAU2"/>
<dbReference type="OrthoDB" id="498381at2759"/>
<dbReference type="GeneID" id="14923252"/>
<dbReference type="EMBL" id="KB007885">
    <property type="protein sequence ID" value="ELR22320.1"/>
    <property type="molecule type" value="Genomic_DNA"/>
</dbReference>
<name>L8HAU2_ACACF</name>
<protein>
    <submittedName>
        <fullName evidence="3">Helicase associated domain containing protein</fullName>
    </submittedName>
</protein>
<keyword evidence="4" id="KW-1185">Reference proteome</keyword>
<feature type="region of interest" description="Disordered" evidence="1">
    <location>
        <begin position="345"/>
        <end position="440"/>
    </location>
</feature>
<dbReference type="RefSeq" id="XP_004367576.1">
    <property type="nucleotide sequence ID" value="XM_004367519.1"/>
</dbReference>
<feature type="compositionally biased region" description="Polar residues" evidence="1">
    <location>
        <begin position="291"/>
        <end position="300"/>
    </location>
</feature>
<feature type="region of interest" description="Disordered" evidence="1">
    <location>
        <begin position="548"/>
        <end position="568"/>
    </location>
</feature>
<reference evidence="3 4" key="1">
    <citation type="journal article" date="2013" name="Genome Biol.">
        <title>Genome of Acanthamoeba castellanii highlights extensive lateral gene transfer and early evolution of tyrosine kinase signaling.</title>
        <authorList>
            <person name="Clarke M."/>
            <person name="Lohan A.J."/>
            <person name="Liu B."/>
            <person name="Lagkouvardos I."/>
            <person name="Roy S."/>
            <person name="Zafar N."/>
            <person name="Bertelli C."/>
            <person name="Schilde C."/>
            <person name="Kianianmomeni A."/>
            <person name="Burglin T.R."/>
            <person name="Frech C."/>
            <person name="Turcotte B."/>
            <person name="Kopec K.O."/>
            <person name="Synnott J.M."/>
            <person name="Choo C."/>
            <person name="Paponov I."/>
            <person name="Finkler A."/>
            <person name="Soon Heng Tan C."/>
            <person name="Hutchins A.P."/>
            <person name="Weinmeier T."/>
            <person name="Rattei T."/>
            <person name="Chu J.S."/>
            <person name="Gimenez G."/>
            <person name="Irimia M."/>
            <person name="Rigden D.J."/>
            <person name="Fitzpatrick D.A."/>
            <person name="Lorenzo-Morales J."/>
            <person name="Bateman A."/>
            <person name="Chiu C.H."/>
            <person name="Tang P."/>
            <person name="Hegemann P."/>
            <person name="Fromm H."/>
            <person name="Raoult D."/>
            <person name="Greub G."/>
            <person name="Miranda-Saavedra D."/>
            <person name="Chen N."/>
            <person name="Nash P."/>
            <person name="Ginger M.L."/>
            <person name="Horn M."/>
            <person name="Schaap P."/>
            <person name="Caler L."/>
            <person name="Loftus B."/>
        </authorList>
    </citation>
    <scope>NUCLEOTIDE SEQUENCE [LARGE SCALE GENOMIC DNA]</scope>
    <source>
        <strain evidence="3 4">Neff</strain>
    </source>
</reference>
<feature type="region of interest" description="Disordered" evidence="1">
    <location>
        <begin position="1"/>
        <end position="29"/>
    </location>
</feature>
<dbReference type="KEGG" id="acan:ACA1_252750"/>
<dbReference type="Pfam" id="PF03457">
    <property type="entry name" value="HA"/>
    <property type="match status" value="1"/>
</dbReference>
<evidence type="ECO:0000259" key="2">
    <source>
        <dbReference type="Pfam" id="PF03457"/>
    </source>
</evidence>
<feature type="region of interest" description="Disordered" evidence="1">
    <location>
        <begin position="128"/>
        <end position="161"/>
    </location>
</feature>
<evidence type="ECO:0000313" key="4">
    <source>
        <dbReference type="Proteomes" id="UP000011083"/>
    </source>
</evidence>
<dbReference type="Proteomes" id="UP000011083">
    <property type="component" value="Unassembled WGS sequence"/>
</dbReference>